<dbReference type="EMBL" id="KQ087124">
    <property type="protein sequence ID" value="KLO03729.1"/>
    <property type="molecule type" value="Genomic_DNA"/>
</dbReference>
<evidence type="ECO:0000256" key="1">
    <source>
        <dbReference type="SAM" id="MobiDB-lite"/>
    </source>
</evidence>
<feature type="non-terminal residue" evidence="2">
    <location>
        <position position="163"/>
    </location>
</feature>
<dbReference type="Proteomes" id="UP000053477">
    <property type="component" value="Unassembled WGS sequence"/>
</dbReference>
<dbReference type="InParanoid" id="A0A0H2QWP9"/>
<proteinExistence type="predicted"/>
<sequence>WDGFDLESGSYVRVIGKIVQPAGGGRRDADADSDDPPPKNYLKLDRLRLVADRHEIFYHILEVLKFTKMRRTGTILTNFRGNNAGGVPVVEAAGSDEKKVKPPNFMEIFTWGATAHPPLLRERVSNTSKASTLSSTQSNQPSSPQVPRELEARTTKAPQRTLS</sequence>
<feature type="region of interest" description="Disordered" evidence="1">
    <location>
        <begin position="124"/>
        <end position="163"/>
    </location>
</feature>
<organism evidence="2 3">
    <name type="scientific">Schizopora paradoxa</name>
    <dbReference type="NCBI Taxonomy" id="27342"/>
    <lineage>
        <taxon>Eukaryota</taxon>
        <taxon>Fungi</taxon>
        <taxon>Dikarya</taxon>
        <taxon>Basidiomycota</taxon>
        <taxon>Agaricomycotina</taxon>
        <taxon>Agaricomycetes</taxon>
        <taxon>Hymenochaetales</taxon>
        <taxon>Schizoporaceae</taxon>
        <taxon>Schizopora</taxon>
    </lineage>
</organism>
<gene>
    <name evidence="2" type="ORF">SCHPADRAFT_897592</name>
</gene>
<keyword evidence="3" id="KW-1185">Reference proteome</keyword>
<reference evidence="2 3" key="1">
    <citation type="submission" date="2015-04" db="EMBL/GenBank/DDBJ databases">
        <title>Complete genome sequence of Schizopora paradoxa KUC8140, a cosmopolitan wood degrader in East Asia.</title>
        <authorList>
            <consortium name="DOE Joint Genome Institute"/>
            <person name="Min B."/>
            <person name="Park H."/>
            <person name="Jang Y."/>
            <person name="Kim J.-J."/>
            <person name="Kim K.H."/>
            <person name="Pangilinan J."/>
            <person name="Lipzen A."/>
            <person name="Riley R."/>
            <person name="Grigoriev I.V."/>
            <person name="Spatafora J.W."/>
            <person name="Choi I.-G."/>
        </authorList>
    </citation>
    <scope>NUCLEOTIDE SEQUENCE [LARGE SCALE GENOMIC DNA]</scope>
    <source>
        <strain evidence="2 3">KUC8140</strain>
    </source>
</reference>
<protein>
    <submittedName>
        <fullName evidence="2">Uncharacterized protein</fullName>
    </submittedName>
</protein>
<dbReference type="InterPro" id="IPR012340">
    <property type="entry name" value="NA-bd_OB-fold"/>
</dbReference>
<name>A0A0H2QWP9_9AGAM</name>
<evidence type="ECO:0000313" key="3">
    <source>
        <dbReference type="Proteomes" id="UP000053477"/>
    </source>
</evidence>
<accession>A0A0H2QWP9</accession>
<dbReference type="AlphaFoldDB" id="A0A0H2QWP9"/>
<evidence type="ECO:0000313" key="2">
    <source>
        <dbReference type="EMBL" id="KLO03729.1"/>
    </source>
</evidence>
<dbReference type="Gene3D" id="2.40.50.140">
    <property type="entry name" value="Nucleic acid-binding proteins"/>
    <property type="match status" value="1"/>
</dbReference>
<feature type="compositionally biased region" description="Low complexity" evidence="1">
    <location>
        <begin position="131"/>
        <end position="145"/>
    </location>
</feature>
<feature type="non-terminal residue" evidence="2">
    <location>
        <position position="1"/>
    </location>
</feature>